<sequence>MKCSDFGGQRLEISKELEIINFQLLQQNYLRNGAKEGSAKHWISDDTNSGKDGKNKIKDQFISFQKAMKMVIIWGQCIGLNPVTGILQKDVTKMRFIKCSFQYLFATTLAVLQIIAIILSTYRVFKFPHVDVFGSVAFFTPAFLTTISFIRIAPKWPTLMKKLIKFGLDEYVHPNVVKRCRIACSVYLGICILDHVMSIATTIVHIVECREGVNNIREEYIRSMYAWLYELHVPYDGWLAMILQYLNVLNTATWNYLDIFIVCISLYLTSIMELINKKIVLTASKNYVPASTWEVLRKDYNRMINLIKLFDEAFNGLVMIAFANDLFAICIQLYNVLAKVMKSPNFIDKICPGHEGSVYLIVFPVYVTYSTMFLIARFLMMSLVAAGVHSSSLVSLPALYTVPTTSYCKEVERFQSQIMNETVAISGLQLFNITRDLVLTVSGTILTYELVLLQYNNDDK</sequence>
<accession>A0ACC2R9J9</accession>
<evidence type="ECO:0000313" key="2">
    <source>
        <dbReference type="Proteomes" id="UP001231649"/>
    </source>
</evidence>
<keyword evidence="2" id="KW-1185">Reference proteome</keyword>
<comment type="caution">
    <text evidence="1">The sequence shown here is derived from an EMBL/GenBank/DDBJ whole genome shotgun (WGS) entry which is preliminary data.</text>
</comment>
<evidence type="ECO:0000313" key="1">
    <source>
        <dbReference type="EMBL" id="KAJ8735033.1"/>
    </source>
</evidence>
<gene>
    <name evidence="1" type="ORF">PYW08_014283</name>
</gene>
<protein>
    <submittedName>
        <fullName evidence="1">Uncharacterized protein</fullName>
    </submittedName>
</protein>
<dbReference type="Proteomes" id="UP001231649">
    <property type="component" value="Chromosome 5"/>
</dbReference>
<organism evidence="1 2">
    <name type="scientific">Mythimna loreyi</name>
    <dbReference type="NCBI Taxonomy" id="667449"/>
    <lineage>
        <taxon>Eukaryota</taxon>
        <taxon>Metazoa</taxon>
        <taxon>Ecdysozoa</taxon>
        <taxon>Arthropoda</taxon>
        <taxon>Hexapoda</taxon>
        <taxon>Insecta</taxon>
        <taxon>Pterygota</taxon>
        <taxon>Neoptera</taxon>
        <taxon>Endopterygota</taxon>
        <taxon>Lepidoptera</taxon>
        <taxon>Glossata</taxon>
        <taxon>Ditrysia</taxon>
        <taxon>Noctuoidea</taxon>
        <taxon>Noctuidae</taxon>
        <taxon>Noctuinae</taxon>
        <taxon>Hadenini</taxon>
        <taxon>Mythimna</taxon>
    </lineage>
</organism>
<proteinExistence type="predicted"/>
<name>A0ACC2R9J9_9NEOP</name>
<reference evidence="1" key="1">
    <citation type="submission" date="2023-03" db="EMBL/GenBank/DDBJ databases">
        <title>Chromosome-level genomes of two armyworms, Mythimna separata and Mythimna loreyi, provide insights into the biosynthesis and reception of sex pheromones.</title>
        <authorList>
            <person name="Zhao H."/>
        </authorList>
    </citation>
    <scope>NUCLEOTIDE SEQUENCE</scope>
    <source>
        <strain evidence="1">BeijingLab</strain>
    </source>
</reference>
<dbReference type="EMBL" id="CM056781">
    <property type="protein sequence ID" value="KAJ8735033.1"/>
    <property type="molecule type" value="Genomic_DNA"/>
</dbReference>